<dbReference type="Pfam" id="PF16019">
    <property type="entry name" value="CSRNP_N"/>
    <property type="match status" value="2"/>
</dbReference>
<feature type="compositionally biased region" description="Basic and acidic residues" evidence="9">
    <location>
        <begin position="461"/>
        <end position="472"/>
    </location>
</feature>
<feature type="region of interest" description="Disordered" evidence="9">
    <location>
        <begin position="536"/>
        <end position="562"/>
    </location>
</feature>
<keyword evidence="7" id="KW-0804">Transcription</keyword>
<dbReference type="GO" id="GO:0006915">
    <property type="term" value="P:apoptotic process"/>
    <property type="evidence" value="ECO:0007669"/>
    <property type="project" value="UniProtKB-KW"/>
</dbReference>
<evidence type="ECO:0000256" key="4">
    <source>
        <dbReference type="ARBA" id="ARBA00023015"/>
    </source>
</evidence>
<dbReference type="InterPro" id="IPR031972">
    <property type="entry name" value="CSRNP_N"/>
</dbReference>
<evidence type="ECO:0000313" key="11">
    <source>
        <dbReference type="EMBL" id="VDK38294.1"/>
    </source>
</evidence>
<dbReference type="WBParaSite" id="TASK_0000738701-mRNA-1">
    <property type="protein sequence ID" value="TASK_0000738701-mRNA-1"/>
    <property type="gene ID" value="TASK_0000738701"/>
</dbReference>
<evidence type="ECO:0000256" key="7">
    <source>
        <dbReference type="ARBA" id="ARBA00023163"/>
    </source>
</evidence>
<evidence type="ECO:0000313" key="12">
    <source>
        <dbReference type="Proteomes" id="UP000282613"/>
    </source>
</evidence>
<evidence type="ECO:0000256" key="5">
    <source>
        <dbReference type="ARBA" id="ARBA00023125"/>
    </source>
</evidence>
<evidence type="ECO:0000313" key="13">
    <source>
        <dbReference type="WBParaSite" id="TASK_0000738701-mRNA-1"/>
    </source>
</evidence>
<feature type="domain" description="Cysteine/serine-rich nuclear protein N-terminal" evidence="10">
    <location>
        <begin position="40"/>
        <end position="95"/>
    </location>
</feature>
<evidence type="ECO:0000256" key="9">
    <source>
        <dbReference type="SAM" id="MobiDB-lite"/>
    </source>
</evidence>
<accession>A0A158R9K0</accession>
<evidence type="ECO:0000256" key="6">
    <source>
        <dbReference type="ARBA" id="ARBA00023159"/>
    </source>
</evidence>
<keyword evidence="3" id="KW-0053">Apoptosis</keyword>
<dbReference type="PANTHER" id="PTHR13580">
    <property type="entry name" value="TGF-BETA INDUCED APOPTOSIS PROTEIN"/>
    <property type="match status" value="1"/>
</dbReference>
<dbReference type="PANTHER" id="PTHR13580:SF9">
    <property type="entry name" value="AXIN1 UP-REGULATED 1, ISOFORM A"/>
    <property type="match status" value="1"/>
</dbReference>
<dbReference type="GO" id="GO:0000981">
    <property type="term" value="F:DNA-binding transcription factor activity, RNA polymerase II-specific"/>
    <property type="evidence" value="ECO:0007669"/>
    <property type="project" value="TreeGrafter"/>
</dbReference>
<reference evidence="13" key="1">
    <citation type="submission" date="2016-04" db="UniProtKB">
        <authorList>
            <consortium name="WormBaseParasite"/>
        </authorList>
    </citation>
    <scope>IDENTIFICATION</scope>
</reference>
<proteinExistence type="inferred from homology"/>
<sequence length="562" mass="61359">MEGPVFSPSKHDCCLESCTSGKISDTENPPPASSPLLDGKRVRFSRTQIYYFSRQQGHSSVPQRGGCSLGMAQTHFHSEIYGVQQYRRMKRLERELNLDTYTGSTQLYSRGRRRKINCNRMPLTPVEDSINPGDARRVPVFFSPPKLSPQTDDKSDLDIFSSLIEGTPPPPCLSPPNEPFGCEFNTEPDLINFLETDSETSMDSSLPKVGGKKLLPIQPTVRSRMLKQAGVVNIDESERWTCATLRNSRASVGCGCITSLCNSESCSCALAGVPCQVKRGLPTFKVDRPGFPCNCNSEHCRNPNGRVEFSASRVRAHALHVLQRLSTASGSDQPELSSDHGECLSCLRERRTSPPLRPFAPLHSHPTPPSEFSQATCVDGASTSPSISKSIVLYTPPIIPTLCASPTKSESPEPPFAITQGDNQIGSTDDVVNDDNGNEDTVLMGKAVFPPTMAAPSPLSFEHEGAGEEPVRDLSSTAEVTPFGRLSLRKRRIIRSPFPCQNNRKRFALTKPRPLLFSPPRLPSLVEVDSPIKWSRQSSTSVPEEVAPPETASGAVDGRGVV</sequence>
<keyword evidence="8" id="KW-0539">Nucleus</keyword>
<evidence type="ECO:0000256" key="2">
    <source>
        <dbReference type="ARBA" id="ARBA00008548"/>
    </source>
</evidence>
<dbReference type="Proteomes" id="UP000282613">
    <property type="component" value="Unassembled WGS sequence"/>
</dbReference>
<feature type="region of interest" description="Disordered" evidence="9">
    <location>
        <begin position="405"/>
        <end position="437"/>
    </location>
</feature>
<evidence type="ECO:0000259" key="10">
    <source>
        <dbReference type="Pfam" id="PF16019"/>
    </source>
</evidence>
<dbReference type="InterPro" id="IPR023260">
    <property type="entry name" value="Cys/Ser-rich_nuc_prot"/>
</dbReference>
<comment type="similarity">
    <text evidence="2">Belongs to the AXUD1 family.</text>
</comment>
<name>A0A158R9K0_TAEAS</name>
<feature type="domain" description="Cysteine/serine-rich nuclear protein N-terminal" evidence="10">
    <location>
        <begin position="211"/>
        <end position="327"/>
    </location>
</feature>
<reference evidence="11 12" key="2">
    <citation type="submission" date="2018-11" db="EMBL/GenBank/DDBJ databases">
        <authorList>
            <consortium name="Pathogen Informatics"/>
        </authorList>
    </citation>
    <scope>NUCLEOTIDE SEQUENCE [LARGE SCALE GENOMIC DNA]</scope>
</reference>
<dbReference type="GO" id="GO:0043565">
    <property type="term" value="F:sequence-specific DNA binding"/>
    <property type="evidence" value="ECO:0007669"/>
    <property type="project" value="TreeGrafter"/>
</dbReference>
<dbReference type="AlphaFoldDB" id="A0A158R9K0"/>
<evidence type="ECO:0000256" key="3">
    <source>
        <dbReference type="ARBA" id="ARBA00022703"/>
    </source>
</evidence>
<keyword evidence="4" id="KW-0805">Transcription regulation</keyword>
<keyword evidence="12" id="KW-1185">Reference proteome</keyword>
<comment type="subcellular location">
    <subcellularLocation>
        <location evidence="1">Nucleus</location>
    </subcellularLocation>
</comment>
<dbReference type="PRINTS" id="PR02031">
    <property type="entry name" value="CYSSERRICHNP"/>
</dbReference>
<organism evidence="13">
    <name type="scientific">Taenia asiatica</name>
    <name type="common">Asian tapeworm</name>
    <dbReference type="NCBI Taxonomy" id="60517"/>
    <lineage>
        <taxon>Eukaryota</taxon>
        <taxon>Metazoa</taxon>
        <taxon>Spiralia</taxon>
        <taxon>Lophotrochozoa</taxon>
        <taxon>Platyhelminthes</taxon>
        <taxon>Cestoda</taxon>
        <taxon>Eucestoda</taxon>
        <taxon>Cyclophyllidea</taxon>
        <taxon>Taeniidae</taxon>
        <taxon>Taenia</taxon>
    </lineage>
</organism>
<dbReference type="GO" id="GO:0005634">
    <property type="term" value="C:nucleus"/>
    <property type="evidence" value="ECO:0007669"/>
    <property type="project" value="UniProtKB-SubCell"/>
</dbReference>
<keyword evidence="6" id="KW-0010">Activator</keyword>
<dbReference type="EMBL" id="UYRS01018610">
    <property type="protein sequence ID" value="VDK38294.1"/>
    <property type="molecule type" value="Genomic_DNA"/>
</dbReference>
<evidence type="ECO:0000256" key="1">
    <source>
        <dbReference type="ARBA" id="ARBA00004123"/>
    </source>
</evidence>
<evidence type="ECO:0000256" key="8">
    <source>
        <dbReference type="ARBA" id="ARBA00023242"/>
    </source>
</evidence>
<gene>
    <name evidence="11" type="ORF">TASK_LOCUS7388</name>
</gene>
<keyword evidence="5" id="KW-0238">DNA-binding</keyword>
<dbReference type="OrthoDB" id="5946974at2759"/>
<protein>
    <submittedName>
        <fullName evidence="13">CSRNP_N domain-containing protein</fullName>
    </submittedName>
</protein>
<feature type="region of interest" description="Disordered" evidence="9">
    <location>
        <begin position="454"/>
        <end position="476"/>
    </location>
</feature>